<dbReference type="Pfam" id="PF04616">
    <property type="entry name" value="Glyco_hydro_43"/>
    <property type="match status" value="1"/>
</dbReference>
<dbReference type="EMBL" id="JAPEUX010000005">
    <property type="protein sequence ID" value="KAJ4351828.1"/>
    <property type="molecule type" value="Genomic_DNA"/>
</dbReference>
<dbReference type="Gene3D" id="2.60.120.560">
    <property type="entry name" value="Exo-inulinase, domain 1"/>
    <property type="match status" value="1"/>
</dbReference>
<dbReference type="InterPro" id="IPR052176">
    <property type="entry name" value="Glycosyl_Hydrlase_43_Enz"/>
</dbReference>
<evidence type="ECO:0000256" key="6">
    <source>
        <dbReference type="RuleBase" id="RU361187"/>
    </source>
</evidence>
<sequence length="522" mass="56762">MPSLSSKLKVSLEVALALFAIATASANTTDTTDDAPQQPTIVDYTTSEAGNPFVDGWYADPDTAIYQGLYWVFPTSSYPYEEQTYLDAFSSPDLVHWTKYPNILTTQDVTWAKKAVWAPAPAFRNGKYYIYFGANDIQEGEPEQGVIGGIGVAVADSPQGPYVDAIGKPLIGTYNNSAQPIDQDVFIDDDGQAYIYYGGHGHANVAKLKEDMISFDTFEDGTTFKEITPNNYVEGPQMLKRNGKYYLMWSEGGWTGPDYAVSYAMADSPLGPFYQVDGTRILQQDAAVAKGSGHNGVIHVPGTDIYYIVYHRRPLSEDAGEHRVLCYDRMYFSEDGSIQPVKMLVKDNFDDGDMVGWKTYGGELDPHVVDNKLEVKSDTEDGIIVALDANFTVQTYDATIILSDSSNDVTTSAGLVFRVTDVTSGPSGAKGYYAGLSTAGRVLITILGGDGTTVFVEGVDIKAGIEYHVRVSATEDGVNVFVDDFESPVLVLSDTTYTQGTNGVAVFNTEAKFDNVTIAEAT</sequence>
<dbReference type="AlphaFoldDB" id="A0A9W8XKK0"/>
<evidence type="ECO:0000256" key="1">
    <source>
        <dbReference type="ARBA" id="ARBA00009865"/>
    </source>
</evidence>
<comment type="similarity">
    <text evidence="1 6">Belongs to the glycosyl hydrolase 43 family.</text>
</comment>
<feature type="signal peptide" evidence="7">
    <location>
        <begin position="1"/>
        <end position="26"/>
    </location>
</feature>
<keyword evidence="2 6" id="KW-0378">Hydrolase</keyword>
<organism evidence="8 9">
    <name type="scientific">Didymosphaeria variabile</name>
    <dbReference type="NCBI Taxonomy" id="1932322"/>
    <lineage>
        <taxon>Eukaryota</taxon>
        <taxon>Fungi</taxon>
        <taxon>Dikarya</taxon>
        <taxon>Ascomycota</taxon>
        <taxon>Pezizomycotina</taxon>
        <taxon>Dothideomycetes</taxon>
        <taxon>Pleosporomycetidae</taxon>
        <taxon>Pleosporales</taxon>
        <taxon>Massarineae</taxon>
        <taxon>Didymosphaeriaceae</taxon>
        <taxon>Didymosphaeria</taxon>
    </lineage>
</organism>
<keyword evidence="4 6" id="KW-0326">Glycosidase</keyword>
<evidence type="ECO:0000256" key="7">
    <source>
        <dbReference type="SAM" id="SignalP"/>
    </source>
</evidence>
<dbReference type="Gene3D" id="2.115.10.20">
    <property type="entry name" value="Glycosyl hydrolase domain, family 43"/>
    <property type="match status" value="1"/>
</dbReference>
<keyword evidence="9" id="KW-1185">Reference proteome</keyword>
<comment type="caution">
    <text evidence="8">The sequence shown here is derived from an EMBL/GenBank/DDBJ whole genome shotgun (WGS) entry which is preliminary data.</text>
</comment>
<dbReference type="Proteomes" id="UP001140513">
    <property type="component" value="Unassembled WGS sequence"/>
</dbReference>
<dbReference type="PANTHER" id="PTHR43772:SF2">
    <property type="entry name" value="PUTATIVE (AFU_ORTHOLOGUE AFUA_2G04480)-RELATED"/>
    <property type="match status" value="1"/>
</dbReference>
<dbReference type="InterPro" id="IPR023296">
    <property type="entry name" value="Glyco_hydro_beta-prop_sf"/>
</dbReference>
<dbReference type="GeneID" id="80910702"/>
<evidence type="ECO:0000256" key="3">
    <source>
        <dbReference type="ARBA" id="ARBA00023277"/>
    </source>
</evidence>
<dbReference type="GO" id="GO:0004553">
    <property type="term" value="F:hydrolase activity, hydrolyzing O-glycosyl compounds"/>
    <property type="evidence" value="ECO:0007669"/>
    <property type="project" value="InterPro"/>
</dbReference>
<dbReference type="SUPFAM" id="SSF75005">
    <property type="entry name" value="Arabinanase/levansucrase/invertase"/>
    <property type="match status" value="1"/>
</dbReference>
<accession>A0A9W8XKK0</accession>
<gene>
    <name evidence="8" type="ORF">N0V89_007172</name>
</gene>
<dbReference type="PANTHER" id="PTHR43772">
    <property type="entry name" value="ENDO-1,4-BETA-XYLANASE"/>
    <property type="match status" value="1"/>
</dbReference>
<evidence type="ECO:0000256" key="2">
    <source>
        <dbReference type="ARBA" id="ARBA00022801"/>
    </source>
</evidence>
<evidence type="ECO:0000256" key="4">
    <source>
        <dbReference type="ARBA" id="ARBA00023295"/>
    </source>
</evidence>
<dbReference type="InterPro" id="IPR006710">
    <property type="entry name" value="Glyco_hydro_43"/>
</dbReference>
<dbReference type="RefSeq" id="XP_056070184.1">
    <property type="nucleotide sequence ID" value="XM_056215937.1"/>
</dbReference>
<protein>
    <submittedName>
        <fullName evidence="8">Uncharacterized protein</fullName>
    </submittedName>
</protein>
<feature type="site" description="Important for catalytic activity, responsible for pKa modulation of the active site Glu and correct orientation of both the proton donor and substrate" evidence="5">
    <location>
        <position position="182"/>
    </location>
</feature>
<feature type="chain" id="PRO_5040979957" evidence="7">
    <location>
        <begin position="27"/>
        <end position="522"/>
    </location>
</feature>
<reference evidence="8" key="1">
    <citation type="submission" date="2022-10" db="EMBL/GenBank/DDBJ databases">
        <title>Tapping the CABI collections for fungal endophytes: first genome assemblies for Collariella, Neodidymelliopsis, Ascochyta clinopodiicola, Didymella pomorum, Didymosphaeria variabile, Neocosmospora piperis and Neocucurbitaria cava.</title>
        <authorList>
            <person name="Hill R."/>
        </authorList>
    </citation>
    <scope>NUCLEOTIDE SEQUENCE</scope>
    <source>
        <strain evidence="8">IMI 356815</strain>
    </source>
</reference>
<dbReference type="OrthoDB" id="19657at2759"/>
<evidence type="ECO:0000313" key="8">
    <source>
        <dbReference type="EMBL" id="KAJ4351828.1"/>
    </source>
</evidence>
<proteinExistence type="inferred from homology"/>
<dbReference type="CDD" id="cd18827">
    <property type="entry name" value="GH43_XlnD-like"/>
    <property type="match status" value="1"/>
</dbReference>
<keyword evidence="7" id="KW-0732">Signal</keyword>
<dbReference type="GO" id="GO:0005975">
    <property type="term" value="P:carbohydrate metabolic process"/>
    <property type="evidence" value="ECO:0007669"/>
    <property type="project" value="InterPro"/>
</dbReference>
<evidence type="ECO:0000313" key="9">
    <source>
        <dbReference type="Proteomes" id="UP001140513"/>
    </source>
</evidence>
<evidence type="ECO:0000256" key="5">
    <source>
        <dbReference type="PIRSR" id="PIRSR606710-2"/>
    </source>
</evidence>
<name>A0A9W8XKK0_9PLEO</name>
<keyword evidence="3" id="KW-0119">Carbohydrate metabolism</keyword>